<dbReference type="EMBL" id="MRZV01001730">
    <property type="protein sequence ID" value="PIK36158.1"/>
    <property type="molecule type" value="Genomic_DNA"/>
</dbReference>
<dbReference type="PROSITE" id="PS50082">
    <property type="entry name" value="WD_REPEATS_2"/>
    <property type="match status" value="1"/>
</dbReference>
<keyword evidence="1 3" id="KW-0853">WD repeat</keyword>
<dbReference type="InterPro" id="IPR036322">
    <property type="entry name" value="WD40_repeat_dom_sf"/>
</dbReference>
<name>A0A2G8JK92_STIJA</name>
<sequence length="175" mass="19399">MRFLMCTSGDELRSKAGWGGTGNESRSKLMELLQGFLPPSVMLPPRRLLTLLGQAVELQKKRCPYNSPTYSAEDGFQNVSLLYDHVCNKNQFPSKIKQVLSDHCDEVWYCKFSPDGSKLATGSKDATIIVWDVNKTGETKTKMSQSPDDSLTSVSCNSSNGNFVTGGMRGQFYHV</sequence>
<keyword evidence="5" id="KW-1185">Reference proteome</keyword>
<feature type="repeat" description="WD" evidence="3">
    <location>
        <begin position="100"/>
        <end position="141"/>
    </location>
</feature>
<dbReference type="OrthoDB" id="972532at2759"/>
<dbReference type="Gene3D" id="2.130.10.10">
    <property type="entry name" value="YVTN repeat-like/Quinoprotein amine dehydrogenase"/>
    <property type="match status" value="1"/>
</dbReference>
<dbReference type="PROSITE" id="PS50294">
    <property type="entry name" value="WD_REPEATS_REGION"/>
    <property type="match status" value="1"/>
</dbReference>
<dbReference type="Pfam" id="PF00400">
    <property type="entry name" value="WD40"/>
    <property type="match status" value="1"/>
</dbReference>
<dbReference type="GO" id="GO:0034657">
    <property type="term" value="C:GID complex"/>
    <property type="evidence" value="ECO:0007669"/>
    <property type="project" value="TreeGrafter"/>
</dbReference>
<dbReference type="InterPro" id="IPR051350">
    <property type="entry name" value="WD_repeat-ST_regulator"/>
</dbReference>
<evidence type="ECO:0000313" key="4">
    <source>
        <dbReference type="EMBL" id="PIK36158.1"/>
    </source>
</evidence>
<protein>
    <submittedName>
        <fullName evidence="4">Putative WD repeat-containing protein 26</fullName>
    </submittedName>
</protein>
<dbReference type="GO" id="GO:0043161">
    <property type="term" value="P:proteasome-mediated ubiquitin-dependent protein catabolic process"/>
    <property type="evidence" value="ECO:0007669"/>
    <property type="project" value="TreeGrafter"/>
</dbReference>
<evidence type="ECO:0000256" key="2">
    <source>
        <dbReference type="ARBA" id="ARBA00022737"/>
    </source>
</evidence>
<accession>A0A2G8JK92</accession>
<proteinExistence type="predicted"/>
<evidence type="ECO:0000256" key="1">
    <source>
        <dbReference type="ARBA" id="ARBA00022574"/>
    </source>
</evidence>
<evidence type="ECO:0000313" key="5">
    <source>
        <dbReference type="Proteomes" id="UP000230750"/>
    </source>
</evidence>
<dbReference type="AlphaFoldDB" id="A0A2G8JK92"/>
<reference evidence="4 5" key="1">
    <citation type="journal article" date="2017" name="PLoS Biol.">
        <title>The sea cucumber genome provides insights into morphological evolution and visceral regeneration.</title>
        <authorList>
            <person name="Zhang X."/>
            <person name="Sun L."/>
            <person name="Yuan J."/>
            <person name="Sun Y."/>
            <person name="Gao Y."/>
            <person name="Zhang L."/>
            <person name="Li S."/>
            <person name="Dai H."/>
            <person name="Hamel J.F."/>
            <person name="Liu C."/>
            <person name="Yu Y."/>
            <person name="Liu S."/>
            <person name="Lin W."/>
            <person name="Guo K."/>
            <person name="Jin S."/>
            <person name="Xu P."/>
            <person name="Storey K.B."/>
            <person name="Huan P."/>
            <person name="Zhang T."/>
            <person name="Zhou Y."/>
            <person name="Zhang J."/>
            <person name="Lin C."/>
            <person name="Li X."/>
            <person name="Xing L."/>
            <person name="Huo D."/>
            <person name="Sun M."/>
            <person name="Wang L."/>
            <person name="Mercier A."/>
            <person name="Li F."/>
            <person name="Yang H."/>
            <person name="Xiang J."/>
        </authorList>
    </citation>
    <scope>NUCLEOTIDE SEQUENCE [LARGE SCALE GENOMIC DNA]</scope>
    <source>
        <strain evidence="4">Shaxun</strain>
        <tissue evidence="4">Muscle</tissue>
    </source>
</reference>
<comment type="caution">
    <text evidence="4">The sequence shown here is derived from an EMBL/GenBank/DDBJ whole genome shotgun (WGS) entry which is preliminary data.</text>
</comment>
<dbReference type="Proteomes" id="UP000230750">
    <property type="component" value="Unassembled WGS sequence"/>
</dbReference>
<organism evidence="4 5">
    <name type="scientific">Stichopus japonicus</name>
    <name type="common">Sea cucumber</name>
    <dbReference type="NCBI Taxonomy" id="307972"/>
    <lineage>
        <taxon>Eukaryota</taxon>
        <taxon>Metazoa</taxon>
        <taxon>Echinodermata</taxon>
        <taxon>Eleutherozoa</taxon>
        <taxon>Echinozoa</taxon>
        <taxon>Holothuroidea</taxon>
        <taxon>Aspidochirotacea</taxon>
        <taxon>Aspidochirotida</taxon>
        <taxon>Stichopodidae</taxon>
        <taxon>Apostichopus</taxon>
    </lineage>
</organism>
<dbReference type="SMART" id="SM00320">
    <property type="entry name" value="WD40"/>
    <property type="match status" value="1"/>
</dbReference>
<gene>
    <name evidence="4" type="ORF">BSL78_27019</name>
</gene>
<dbReference type="SUPFAM" id="SSF50978">
    <property type="entry name" value="WD40 repeat-like"/>
    <property type="match status" value="1"/>
</dbReference>
<dbReference type="PANTHER" id="PTHR22838">
    <property type="entry name" value="WD REPEAT PROTEIN 26-RELATED"/>
    <property type="match status" value="1"/>
</dbReference>
<dbReference type="InterPro" id="IPR019775">
    <property type="entry name" value="WD40_repeat_CS"/>
</dbReference>
<evidence type="ECO:0000256" key="3">
    <source>
        <dbReference type="PROSITE-ProRule" id="PRU00221"/>
    </source>
</evidence>
<dbReference type="PANTHER" id="PTHR22838:SF0">
    <property type="entry name" value="WD REPEAT-CONTAINING PROTEIN 26"/>
    <property type="match status" value="1"/>
</dbReference>
<feature type="non-terminal residue" evidence="4">
    <location>
        <position position="175"/>
    </location>
</feature>
<keyword evidence="2" id="KW-0677">Repeat</keyword>
<dbReference type="InterPro" id="IPR015943">
    <property type="entry name" value="WD40/YVTN_repeat-like_dom_sf"/>
</dbReference>
<dbReference type="PROSITE" id="PS00678">
    <property type="entry name" value="WD_REPEATS_1"/>
    <property type="match status" value="1"/>
</dbReference>
<dbReference type="STRING" id="307972.A0A2G8JK92"/>
<dbReference type="InterPro" id="IPR001680">
    <property type="entry name" value="WD40_rpt"/>
</dbReference>